<evidence type="ECO:0000313" key="3">
    <source>
        <dbReference type="Proteomes" id="UP000019141"/>
    </source>
</evidence>
<comment type="caution">
    <text evidence="2">The sequence shown here is derived from an EMBL/GenBank/DDBJ whole genome shotgun (WGS) entry which is preliminary data.</text>
</comment>
<proteinExistence type="predicted"/>
<dbReference type="InterPro" id="IPR057767">
    <property type="entry name" value="UGSC-like_dom"/>
</dbReference>
<organism evidence="2 3">
    <name type="scientific">Entotheonella factor</name>
    <dbReference type="NCBI Taxonomy" id="1429438"/>
    <lineage>
        <taxon>Bacteria</taxon>
        <taxon>Pseudomonadati</taxon>
        <taxon>Nitrospinota/Tectimicrobiota group</taxon>
        <taxon>Candidatus Tectimicrobiota</taxon>
        <taxon>Candidatus Entotheonellia</taxon>
        <taxon>Candidatus Entotheonellales</taxon>
        <taxon>Candidatus Entotheonellaceae</taxon>
        <taxon>Candidatus Entotheonella</taxon>
    </lineage>
</organism>
<dbReference type="HOGENOM" id="CLU_192891_0_0_7"/>
<name>W4LLA5_ENTF1</name>
<accession>W4LLA5</accession>
<reference evidence="2 3" key="1">
    <citation type="journal article" date="2014" name="Nature">
        <title>An environmental bacterial taxon with a large and distinct metabolic repertoire.</title>
        <authorList>
            <person name="Wilson M.C."/>
            <person name="Mori T."/>
            <person name="Ruckert C."/>
            <person name="Uria A.R."/>
            <person name="Helf M.J."/>
            <person name="Takada K."/>
            <person name="Gernert C."/>
            <person name="Steffens U.A."/>
            <person name="Heycke N."/>
            <person name="Schmitt S."/>
            <person name="Rinke C."/>
            <person name="Helfrich E.J."/>
            <person name="Brachmann A.O."/>
            <person name="Gurgui C."/>
            <person name="Wakimoto T."/>
            <person name="Kracht M."/>
            <person name="Crusemann M."/>
            <person name="Hentschel U."/>
            <person name="Abe I."/>
            <person name="Matsunaga S."/>
            <person name="Kalinowski J."/>
            <person name="Takeyama H."/>
            <person name="Piel J."/>
        </authorList>
    </citation>
    <scope>NUCLEOTIDE SEQUENCE [LARGE SCALE GENOMIC DNA]</scope>
    <source>
        <strain evidence="3">TSY1</strain>
    </source>
</reference>
<keyword evidence="3" id="KW-1185">Reference proteome</keyword>
<dbReference type="Pfam" id="PF24696">
    <property type="entry name" value="UGSC"/>
    <property type="match status" value="1"/>
</dbReference>
<gene>
    <name evidence="2" type="ORF">ETSY1_20050</name>
</gene>
<dbReference type="AlphaFoldDB" id="W4LLA5"/>
<dbReference type="Proteomes" id="UP000019141">
    <property type="component" value="Unassembled WGS sequence"/>
</dbReference>
<dbReference type="EMBL" id="AZHW01000583">
    <property type="protein sequence ID" value="ETW98131.1"/>
    <property type="molecule type" value="Genomic_DNA"/>
</dbReference>
<evidence type="ECO:0000259" key="1">
    <source>
        <dbReference type="Pfam" id="PF24696"/>
    </source>
</evidence>
<protein>
    <recommendedName>
        <fullName evidence="1">UGSC-like domain-containing protein</fullName>
    </recommendedName>
</protein>
<feature type="domain" description="UGSC-like" evidence="1">
    <location>
        <begin position="1"/>
        <end position="71"/>
    </location>
</feature>
<evidence type="ECO:0000313" key="2">
    <source>
        <dbReference type="EMBL" id="ETW98131.1"/>
    </source>
</evidence>
<sequence>MHDGVTLEQQGLPTATIITSVFLNTAQAYTQLLGVPDFPYLVCPHPITNVAGTALEDRARDLAPQVVRLLLEGRAQ</sequence>